<proteinExistence type="predicted"/>
<dbReference type="Pfam" id="PF08541">
    <property type="entry name" value="ACP_syn_III_C"/>
    <property type="match status" value="1"/>
</dbReference>
<dbReference type="RefSeq" id="WP_141924820.1">
    <property type="nucleotide sequence ID" value="NZ_VFQC01000001.1"/>
</dbReference>
<protein>
    <submittedName>
        <fullName evidence="5">3-oxoacyl-[acyl-carrier-protein] synthase-3</fullName>
    </submittedName>
</protein>
<organism evidence="5 6">
    <name type="scientific">Haloactinospora alba</name>
    <dbReference type="NCBI Taxonomy" id="405555"/>
    <lineage>
        <taxon>Bacteria</taxon>
        <taxon>Bacillati</taxon>
        <taxon>Actinomycetota</taxon>
        <taxon>Actinomycetes</taxon>
        <taxon>Streptosporangiales</taxon>
        <taxon>Nocardiopsidaceae</taxon>
        <taxon>Haloactinospora</taxon>
    </lineage>
</organism>
<dbReference type="InterPro" id="IPR013751">
    <property type="entry name" value="ACP_syn_III_N"/>
</dbReference>
<name>A0A543NNR0_9ACTN</name>
<dbReference type="GO" id="GO:0004315">
    <property type="term" value="F:3-oxoacyl-[acyl-carrier-protein] synthase activity"/>
    <property type="evidence" value="ECO:0007669"/>
    <property type="project" value="InterPro"/>
</dbReference>
<dbReference type="OrthoDB" id="151547at2"/>
<dbReference type="Proteomes" id="UP000317422">
    <property type="component" value="Unassembled WGS sequence"/>
</dbReference>
<sequence length="334" mass="36316">MSITAGVLGTGYSLPPQVRRNDDPVYQALNTQRNAQGVIESAVFRGLDRRRFLAPGERIETHVVTAAQRALDQANTATTDVDRLYGYVTVPEYATPNTLYHVHHLLSLPSDAMVVPVNSEYSNFLLGLAHAAEAVESGRADNSLVACGTDWSRHMDYTKGHAVSIGDGAGAALVGPADRFVMIDHATRTLSSQYHGLNLRHRPLQLNGLSFLPLDPETNLPSMTYEMTQTGVEDLAGVIKDGVPTLVNELLTRNNIPAGSITLMTHQGSRILMDHWEERIAPGCYLDTLAEYGNMTAATYPVNLAHHFRSITTDHVVIVAVGCGLHLTAVVLRT</sequence>
<dbReference type="PANTHER" id="PTHR34069">
    <property type="entry name" value="3-OXOACYL-[ACYL-CARRIER-PROTEIN] SYNTHASE 3"/>
    <property type="match status" value="1"/>
</dbReference>
<dbReference type="InterPro" id="IPR016039">
    <property type="entry name" value="Thiolase-like"/>
</dbReference>
<keyword evidence="6" id="KW-1185">Reference proteome</keyword>
<dbReference type="AlphaFoldDB" id="A0A543NNR0"/>
<dbReference type="Gene3D" id="3.40.47.10">
    <property type="match status" value="2"/>
</dbReference>
<feature type="domain" description="Beta-ketoacyl-[acyl-carrier-protein] synthase III C-terminal" evidence="3">
    <location>
        <begin position="254"/>
        <end position="333"/>
    </location>
</feature>
<reference evidence="5 6" key="1">
    <citation type="submission" date="2019-06" db="EMBL/GenBank/DDBJ databases">
        <title>Sequencing the genomes of 1000 actinobacteria strains.</title>
        <authorList>
            <person name="Klenk H.-P."/>
        </authorList>
    </citation>
    <scope>NUCLEOTIDE SEQUENCE [LARGE SCALE GENOMIC DNA]</scope>
    <source>
        <strain evidence="5 6">DSM 45015</strain>
    </source>
</reference>
<accession>A0A543NNR0</accession>
<evidence type="ECO:0000256" key="2">
    <source>
        <dbReference type="ARBA" id="ARBA00023315"/>
    </source>
</evidence>
<comment type="caution">
    <text evidence="5">The sequence shown here is derived from an EMBL/GenBank/DDBJ whole genome shotgun (WGS) entry which is preliminary data.</text>
</comment>
<keyword evidence="2" id="KW-0012">Acyltransferase</keyword>
<evidence type="ECO:0000313" key="5">
    <source>
        <dbReference type="EMBL" id="TQN33462.1"/>
    </source>
</evidence>
<dbReference type="SUPFAM" id="SSF53901">
    <property type="entry name" value="Thiolase-like"/>
    <property type="match status" value="1"/>
</dbReference>
<dbReference type="InterPro" id="IPR013747">
    <property type="entry name" value="ACP_syn_III_C"/>
</dbReference>
<gene>
    <name evidence="5" type="ORF">FHX37_3481</name>
</gene>
<dbReference type="EMBL" id="VFQC01000001">
    <property type="protein sequence ID" value="TQN33462.1"/>
    <property type="molecule type" value="Genomic_DNA"/>
</dbReference>
<feature type="domain" description="Beta-ketoacyl-[acyl-carrier-protein] synthase III N-terminal" evidence="4">
    <location>
        <begin position="120"/>
        <end position="178"/>
    </location>
</feature>
<dbReference type="GO" id="GO:0044550">
    <property type="term" value="P:secondary metabolite biosynthetic process"/>
    <property type="evidence" value="ECO:0007669"/>
    <property type="project" value="TreeGrafter"/>
</dbReference>
<dbReference type="Pfam" id="PF08545">
    <property type="entry name" value="ACP_syn_III"/>
    <property type="match status" value="1"/>
</dbReference>
<keyword evidence="1" id="KW-0808">Transferase</keyword>
<evidence type="ECO:0000259" key="3">
    <source>
        <dbReference type="Pfam" id="PF08541"/>
    </source>
</evidence>
<dbReference type="GO" id="GO:0006633">
    <property type="term" value="P:fatty acid biosynthetic process"/>
    <property type="evidence" value="ECO:0007669"/>
    <property type="project" value="InterPro"/>
</dbReference>
<evidence type="ECO:0000259" key="4">
    <source>
        <dbReference type="Pfam" id="PF08545"/>
    </source>
</evidence>
<evidence type="ECO:0000256" key="1">
    <source>
        <dbReference type="ARBA" id="ARBA00022679"/>
    </source>
</evidence>
<dbReference type="PANTHER" id="PTHR34069:SF3">
    <property type="entry name" value="ACYL-COA:ACYL-COA ALKYLTRANSFERASE"/>
    <property type="match status" value="1"/>
</dbReference>
<evidence type="ECO:0000313" key="6">
    <source>
        <dbReference type="Proteomes" id="UP000317422"/>
    </source>
</evidence>